<dbReference type="InterPro" id="IPR011202">
    <property type="entry name" value="UCP014677"/>
</dbReference>
<accession>A0ABW5YK43</accession>
<name>A0ABW5YK43_9FLAO</name>
<protein>
    <submittedName>
        <fullName evidence="1">SIR2 family protein</fullName>
    </submittedName>
</protein>
<sequence length="522" mass="60492">MSFETDFESHLKKFNTAPFMFIGSGLSSRYINTEGWGTLLSKVCLELKLKSNFHYYNSKSSNDLTAVASLMANDLFEDWWKDDRFIDSRASFEQHVKDPESPLKFEICQYLSKNEGIINAEMEKEYRLLKKINVEGIITTNWDLLLEKTFPEFNTFIGQDKLIFNNSIDVGEIYKIHGCVSRPNSLVVTSKDYEQFHLKNPYLAAKLLTIFMEHPIIFLGYNIGDTNIHSILNSIIKILDKHTIEKLKDRLIFCERDESVTETTINDGNYLINELNLPIKRIRYKSLEDVYKILANNNRKLPIKILRHMKHMVYDFVKNTKSKSKVYLADETNIGLLDIEKVQFVYGFGIKENLSSLGIKGVSSRDLLLDVINQDLQIDHGALCKAALPTIQGKYLPYFKYLRLANLLDENGNIPINDETNELSPALIDKINAIKIEDFYPVSQYLSKKESINQKYNSVNNLIAGETEEHAMLYIPMLDIENINSDELLNYLKNKNLKTEDLKTQVRKLICLYDFLKYRKQI</sequence>
<reference evidence="2" key="1">
    <citation type="journal article" date="2019" name="Int. J. Syst. Evol. Microbiol.">
        <title>The Global Catalogue of Microorganisms (GCM) 10K type strain sequencing project: providing services to taxonomists for standard genome sequencing and annotation.</title>
        <authorList>
            <consortium name="The Broad Institute Genomics Platform"/>
            <consortium name="The Broad Institute Genome Sequencing Center for Infectious Disease"/>
            <person name="Wu L."/>
            <person name="Ma J."/>
        </authorList>
    </citation>
    <scope>NUCLEOTIDE SEQUENCE [LARGE SCALE GENOMIC DNA]</scope>
    <source>
        <strain evidence="2">KCTC 22671</strain>
    </source>
</reference>
<organism evidence="1 2">
    <name type="scientific">Flavobacterium chuncheonense</name>
    <dbReference type="NCBI Taxonomy" id="2026653"/>
    <lineage>
        <taxon>Bacteria</taxon>
        <taxon>Pseudomonadati</taxon>
        <taxon>Bacteroidota</taxon>
        <taxon>Flavobacteriia</taxon>
        <taxon>Flavobacteriales</taxon>
        <taxon>Flavobacteriaceae</taxon>
        <taxon>Flavobacterium</taxon>
    </lineage>
</organism>
<keyword evidence="2" id="KW-1185">Reference proteome</keyword>
<dbReference type="EMBL" id="JBHUPC010000012">
    <property type="protein sequence ID" value="MFD2891393.1"/>
    <property type="molecule type" value="Genomic_DNA"/>
</dbReference>
<dbReference type="Proteomes" id="UP001597534">
    <property type="component" value="Unassembled WGS sequence"/>
</dbReference>
<proteinExistence type="predicted"/>
<dbReference type="Pfam" id="PF13289">
    <property type="entry name" value="SIR2_2"/>
    <property type="match status" value="1"/>
</dbReference>
<evidence type="ECO:0000313" key="2">
    <source>
        <dbReference type="Proteomes" id="UP001597534"/>
    </source>
</evidence>
<evidence type="ECO:0000313" key="1">
    <source>
        <dbReference type="EMBL" id="MFD2891393.1"/>
    </source>
</evidence>
<comment type="caution">
    <text evidence="1">The sequence shown here is derived from an EMBL/GenBank/DDBJ whole genome shotgun (WGS) entry which is preliminary data.</text>
</comment>
<gene>
    <name evidence="1" type="ORF">ACFS5J_05125</name>
</gene>
<dbReference type="PIRSF" id="PIRSF014677">
    <property type="entry name" value="UCP014677"/>
    <property type="match status" value="1"/>
</dbReference>
<dbReference type="RefSeq" id="WP_379810971.1">
    <property type="nucleotide sequence ID" value="NZ_JBHUPC010000012.1"/>
</dbReference>